<dbReference type="AlphaFoldDB" id="B5W481"/>
<evidence type="ECO:0000313" key="2">
    <source>
        <dbReference type="Proteomes" id="UP000004061"/>
    </source>
</evidence>
<protein>
    <submittedName>
        <fullName evidence="1">Uncharacterized protein</fullName>
    </submittedName>
</protein>
<reference evidence="1 2" key="1">
    <citation type="journal article" date="2011" name="Appl. Environ. Microbiol.">
        <title>Contribution of a Sodium Ion Gradient to Energy Conservation during Fermentation in the Cyanobacterium Arthrospira (Spirulina) maxima CS-328.</title>
        <authorList>
            <person name="Carrieri D."/>
            <person name="Ananyev G."/>
            <person name="Lenz O."/>
            <person name="Bryant D.A."/>
            <person name="Dismukes G.C."/>
        </authorList>
    </citation>
    <scope>NUCLEOTIDE SEQUENCE [LARGE SCALE GENOMIC DNA]</scope>
    <source>
        <strain evidence="1 2">CS-328</strain>
    </source>
</reference>
<gene>
    <name evidence="1" type="ORF">AmaxDRAFT_3588</name>
</gene>
<proteinExistence type="predicted"/>
<keyword evidence="2" id="KW-1185">Reference proteome</keyword>
<name>B5W481_LIMMA</name>
<evidence type="ECO:0000313" key="1">
    <source>
        <dbReference type="EMBL" id="EDZ93656.1"/>
    </source>
</evidence>
<sequence length="62" mass="7148">MNYPRARSDRILLISRQSFQLGDRTLKQLSHCHFTQNFVLILSIIAALRQIEHSPITLLESG</sequence>
<dbReference type="Proteomes" id="UP000004061">
    <property type="component" value="Unassembled WGS sequence"/>
</dbReference>
<dbReference type="EMBL" id="ABYK01000029">
    <property type="protein sequence ID" value="EDZ93656.1"/>
    <property type="molecule type" value="Genomic_DNA"/>
</dbReference>
<comment type="caution">
    <text evidence="1">The sequence shown here is derived from an EMBL/GenBank/DDBJ whole genome shotgun (WGS) entry which is preliminary data.</text>
</comment>
<organism evidence="1 2">
    <name type="scientific">Limnospira maxima CS-328</name>
    <dbReference type="NCBI Taxonomy" id="513049"/>
    <lineage>
        <taxon>Bacteria</taxon>
        <taxon>Bacillati</taxon>
        <taxon>Cyanobacteriota</taxon>
        <taxon>Cyanophyceae</taxon>
        <taxon>Oscillatoriophycideae</taxon>
        <taxon>Oscillatoriales</taxon>
        <taxon>Sirenicapillariaceae</taxon>
        <taxon>Limnospira</taxon>
    </lineage>
</organism>
<accession>B5W481</accession>